<organism evidence="2 3">
    <name type="scientific">Aldrovandia affinis</name>
    <dbReference type="NCBI Taxonomy" id="143900"/>
    <lineage>
        <taxon>Eukaryota</taxon>
        <taxon>Metazoa</taxon>
        <taxon>Chordata</taxon>
        <taxon>Craniata</taxon>
        <taxon>Vertebrata</taxon>
        <taxon>Euteleostomi</taxon>
        <taxon>Actinopterygii</taxon>
        <taxon>Neopterygii</taxon>
        <taxon>Teleostei</taxon>
        <taxon>Notacanthiformes</taxon>
        <taxon>Halosauridae</taxon>
        <taxon>Aldrovandia</taxon>
    </lineage>
</organism>
<dbReference type="EMBL" id="JAINUG010000010">
    <property type="protein sequence ID" value="KAJ8415148.1"/>
    <property type="molecule type" value="Genomic_DNA"/>
</dbReference>
<name>A0AAD7T6L7_9TELE</name>
<sequence>MSDRREKLAPADRVRSHRVTQPACRPGEKTIPGSSIAMETTTNKVCQLCWGLRARLRFGLRAMMSQCWASTLASICLATSLTRDGCKGCWAVSGCESRPAHLQTAALGQSQNRAASSRAAAAAVSDSTRRHLPTGSGAQGSNLEGRVAHPVTRTRIVVGNNALREAQESRNPGPFGKGQPESAFCEVPAEGMHELGPFI</sequence>
<protein>
    <submittedName>
        <fullName evidence="2">Uncharacterized protein</fullName>
    </submittedName>
</protein>
<feature type="compositionally biased region" description="Basic and acidic residues" evidence="1">
    <location>
        <begin position="1"/>
        <end position="14"/>
    </location>
</feature>
<dbReference type="Proteomes" id="UP001221898">
    <property type="component" value="Unassembled WGS sequence"/>
</dbReference>
<feature type="region of interest" description="Disordered" evidence="1">
    <location>
        <begin position="108"/>
        <end position="180"/>
    </location>
</feature>
<dbReference type="AlphaFoldDB" id="A0AAD7T6L7"/>
<accession>A0AAD7T6L7</accession>
<gene>
    <name evidence="2" type="ORF">AAFF_G00008460</name>
</gene>
<feature type="compositionally biased region" description="Low complexity" evidence="1">
    <location>
        <begin position="113"/>
        <end position="126"/>
    </location>
</feature>
<evidence type="ECO:0000313" key="2">
    <source>
        <dbReference type="EMBL" id="KAJ8415148.1"/>
    </source>
</evidence>
<proteinExistence type="predicted"/>
<reference evidence="2" key="1">
    <citation type="journal article" date="2023" name="Science">
        <title>Genome structures resolve the early diversification of teleost fishes.</title>
        <authorList>
            <person name="Parey E."/>
            <person name="Louis A."/>
            <person name="Montfort J."/>
            <person name="Bouchez O."/>
            <person name="Roques C."/>
            <person name="Iampietro C."/>
            <person name="Lluch J."/>
            <person name="Castinel A."/>
            <person name="Donnadieu C."/>
            <person name="Desvignes T."/>
            <person name="Floi Bucao C."/>
            <person name="Jouanno E."/>
            <person name="Wen M."/>
            <person name="Mejri S."/>
            <person name="Dirks R."/>
            <person name="Jansen H."/>
            <person name="Henkel C."/>
            <person name="Chen W.J."/>
            <person name="Zahm M."/>
            <person name="Cabau C."/>
            <person name="Klopp C."/>
            <person name="Thompson A.W."/>
            <person name="Robinson-Rechavi M."/>
            <person name="Braasch I."/>
            <person name="Lecointre G."/>
            <person name="Bobe J."/>
            <person name="Postlethwait J.H."/>
            <person name="Berthelot C."/>
            <person name="Roest Crollius H."/>
            <person name="Guiguen Y."/>
        </authorList>
    </citation>
    <scope>NUCLEOTIDE SEQUENCE</scope>
    <source>
        <strain evidence="2">NC1722</strain>
    </source>
</reference>
<keyword evidence="3" id="KW-1185">Reference proteome</keyword>
<comment type="caution">
    <text evidence="2">The sequence shown here is derived from an EMBL/GenBank/DDBJ whole genome shotgun (WGS) entry which is preliminary data.</text>
</comment>
<feature type="region of interest" description="Disordered" evidence="1">
    <location>
        <begin position="1"/>
        <end position="34"/>
    </location>
</feature>
<evidence type="ECO:0000256" key="1">
    <source>
        <dbReference type="SAM" id="MobiDB-lite"/>
    </source>
</evidence>
<evidence type="ECO:0000313" key="3">
    <source>
        <dbReference type="Proteomes" id="UP001221898"/>
    </source>
</evidence>